<feature type="transmembrane region" description="Helical" evidence="1">
    <location>
        <begin position="37"/>
        <end position="59"/>
    </location>
</feature>
<evidence type="ECO:0000313" key="3">
    <source>
        <dbReference type="Proteomes" id="UP001596461"/>
    </source>
</evidence>
<keyword evidence="1" id="KW-0812">Transmembrane</keyword>
<proteinExistence type="predicted"/>
<name>A0ABD5WFA0_9EURY</name>
<comment type="caution">
    <text evidence="2">The sequence shown here is derived from an EMBL/GenBank/DDBJ whole genome shotgun (WGS) entry which is preliminary data.</text>
</comment>
<keyword evidence="1" id="KW-0472">Membrane</keyword>
<feature type="transmembrane region" description="Helical" evidence="1">
    <location>
        <begin position="12"/>
        <end position="31"/>
    </location>
</feature>
<dbReference type="AlphaFoldDB" id="A0ABD5WFA0"/>
<dbReference type="Proteomes" id="UP001596461">
    <property type="component" value="Unassembled WGS sequence"/>
</dbReference>
<gene>
    <name evidence="2" type="ORF">ACFQL9_13375</name>
</gene>
<dbReference type="EMBL" id="JBHTAH010000012">
    <property type="protein sequence ID" value="MFC7070639.1"/>
    <property type="molecule type" value="Genomic_DNA"/>
</dbReference>
<evidence type="ECO:0000313" key="2">
    <source>
        <dbReference type="EMBL" id="MFC7070639.1"/>
    </source>
</evidence>
<accession>A0ABD5WFA0</accession>
<sequence>MDDSPSTEELRRIRYLLIWLIVVVAANGLYAPGEYGGMNAAGFPVLLISFIVGILYLVVKVLDGVATDVDADSDS</sequence>
<keyword evidence="3" id="KW-1185">Reference proteome</keyword>
<evidence type="ECO:0008006" key="4">
    <source>
        <dbReference type="Google" id="ProtNLM"/>
    </source>
</evidence>
<organism evidence="2 3">
    <name type="scientific">Halobaculum lipolyticum</name>
    <dbReference type="NCBI Taxonomy" id="3032001"/>
    <lineage>
        <taxon>Archaea</taxon>
        <taxon>Methanobacteriati</taxon>
        <taxon>Methanobacteriota</taxon>
        <taxon>Stenosarchaea group</taxon>
        <taxon>Halobacteria</taxon>
        <taxon>Halobacteriales</taxon>
        <taxon>Haloferacaceae</taxon>
        <taxon>Halobaculum</taxon>
    </lineage>
</organism>
<protein>
    <recommendedName>
        <fullName evidence="4">DUF3311 domain-containing protein</fullName>
    </recommendedName>
</protein>
<reference evidence="2 3" key="1">
    <citation type="journal article" date="2019" name="Int. J. Syst. Evol. Microbiol.">
        <title>The Global Catalogue of Microorganisms (GCM) 10K type strain sequencing project: providing services to taxonomists for standard genome sequencing and annotation.</title>
        <authorList>
            <consortium name="The Broad Institute Genomics Platform"/>
            <consortium name="The Broad Institute Genome Sequencing Center for Infectious Disease"/>
            <person name="Wu L."/>
            <person name="Ma J."/>
        </authorList>
    </citation>
    <scope>NUCLEOTIDE SEQUENCE [LARGE SCALE GENOMIC DNA]</scope>
    <source>
        <strain evidence="2 3">DT31</strain>
    </source>
</reference>
<evidence type="ECO:0000256" key="1">
    <source>
        <dbReference type="SAM" id="Phobius"/>
    </source>
</evidence>
<keyword evidence="1" id="KW-1133">Transmembrane helix</keyword>
<dbReference type="RefSeq" id="WP_390210906.1">
    <property type="nucleotide sequence ID" value="NZ_JBHTAH010000012.1"/>
</dbReference>